<dbReference type="Gene3D" id="1.10.8.10">
    <property type="entry name" value="DNA helicase RuvA subunit, C-terminal domain"/>
    <property type="match status" value="1"/>
</dbReference>
<evidence type="ECO:0000256" key="6">
    <source>
        <dbReference type="ARBA" id="ARBA00022840"/>
    </source>
</evidence>
<name>A0A8B9VID2_9AVES</name>
<comment type="catalytic activity">
    <reaction evidence="8">
        <text>L-seryl-[protein] + ATP = O-phospho-L-seryl-[protein] + ADP + H(+)</text>
        <dbReference type="Rhea" id="RHEA:17989"/>
        <dbReference type="Rhea" id="RHEA-COMP:9863"/>
        <dbReference type="Rhea" id="RHEA-COMP:11604"/>
        <dbReference type="ChEBI" id="CHEBI:15378"/>
        <dbReference type="ChEBI" id="CHEBI:29999"/>
        <dbReference type="ChEBI" id="CHEBI:30616"/>
        <dbReference type="ChEBI" id="CHEBI:83421"/>
        <dbReference type="ChEBI" id="CHEBI:456216"/>
        <dbReference type="EC" id="2.7.11.1"/>
    </reaction>
</comment>
<evidence type="ECO:0000256" key="1">
    <source>
        <dbReference type="ARBA" id="ARBA00012513"/>
    </source>
</evidence>
<evidence type="ECO:0000256" key="4">
    <source>
        <dbReference type="ARBA" id="ARBA00022741"/>
    </source>
</evidence>
<dbReference type="GO" id="GO:0004674">
    <property type="term" value="F:protein serine/threonine kinase activity"/>
    <property type="evidence" value="ECO:0007669"/>
    <property type="project" value="UniProtKB-KW"/>
</dbReference>
<feature type="compositionally biased region" description="Gly residues" evidence="9">
    <location>
        <begin position="211"/>
        <end position="226"/>
    </location>
</feature>
<evidence type="ECO:0000256" key="8">
    <source>
        <dbReference type="ARBA" id="ARBA00048679"/>
    </source>
</evidence>
<keyword evidence="12" id="KW-1185">Reference proteome</keyword>
<feature type="region of interest" description="Disordered" evidence="9">
    <location>
        <begin position="52"/>
        <end position="263"/>
    </location>
</feature>
<dbReference type="Pfam" id="PF00627">
    <property type="entry name" value="UBA"/>
    <property type="match status" value="1"/>
</dbReference>
<keyword evidence="2" id="KW-0723">Serine/threonine-protein kinase</keyword>
<evidence type="ECO:0000256" key="5">
    <source>
        <dbReference type="ARBA" id="ARBA00022777"/>
    </source>
</evidence>
<dbReference type="Proteomes" id="UP000694549">
    <property type="component" value="Unplaced"/>
</dbReference>
<feature type="domain" description="UBA" evidence="10">
    <location>
        <begin position="1"/>
        <end position="31"/>
    </location>
</feature>
<evidence type="ECO:0000313" key="12">
    <source>
        <dbReference type="Proteomes" id="UP000694549"/>
    </source>
</evidence>
<evidence type="ECO:0000256" key="9">
    <source>
        <dbReference type="SAM" id="MobiDB-lite"/>
    </source>
</evidence>
<keyword evidence="6" id="KW-0067">ATP-binding</keyword>
<keyword evidence="3" id="KW-0808">Transferase</keyword>
<reference evidence="11" key="1">
    <citation type="submission" date="2025-08" db="UniProtKB">
        <authorList>
            <consortium name="Ensembl"/>
        </authorList>
    </citation>
    <scope>IDENTIFICATION</scope>
</reference>
<dbReference type="EC" id="2.7.11.1" evidence="1"/>
<dbReference type="Ensembl" id="ENSAZOT00000023599.1">
    <property type="protein sequence ID" value="ENSAZOP00000021956.1"/>
    <property type="gene ID" value="ENSAZOG00000014224.1"/>
</dbReference>
<evidence type="ECO:0000256" key="3">
    <source>
        <dbReference type="ARBA" id="ARBA00022679"/>
    </source>
</evidence>
<evidence type="ECO:0000313" key="11">
    <source>
        <dbReference type="Ensembl" id="ENSAZOP00000021956.1"/>
    </source>
</evidence>
<keyword evidence="4" id="KW-0547">Nucleotide-binding</keyword>
<evidence type="ECO:0000256" key="7">
    <source>
        <dbReference type="ARBA" id="ARBA00047899"/>
    </source>
</evidence>
<sequence>MVGMGYTREEIKESLSNQKYNEVTATYLLLGRKNEVRFGGLSLARVRAPSEVANGAGKGGHGKGQRGAPTYHRQRRHSDFCGPSPVPAHPKRSPTSAGEGELKDERLPGRKASCSVGGGGRGMPPPSSPMVSSANNPNKAEIPERHKDGSGGGTPMGLSHRAGGAPRTPRPGWGHPWGSGPIVGAPPAPINRGGAPPAPINRGGAPPGPKNEGGGTPRARIGGGDTHGAQPLGWGGPQVTLDPSKRQSSNRCVSGTPTPPGAKISNARIRATIAIYLGIKRKPNPGCSDVPGM</sequence>
<dbReference type="GO" id="GO:0005524">
    <property type="term" value="F:ATP binding"/>
    <property type="evidence" value="ECO:0007669"/>
    <property type="project" value="UniProtKB-KW"/>
</dbReference>
<dbReference type="AlphaFoldDB" id="A0A8B9VID2"/>
<dbReference type="PROSITE" id="PS50030">
    <property type="entry name" value="UBA"/>
    <property type="match status" value="1"/>
</dbReference>
<accession>A0A8B9VID2</accession>
<protein>
    <recommendedName>
        <fullName evidence="1">non-specific serine/threonine protein kinase</fullName>
        <ecNumber evidence="1">2.7.11.1</ecNumber>
    </recommendedName>
</protein>
<reference evidence="11" key="2">
    <citation type="submission" date="2025-09" db="UniProtKB">
        <authorList>
            <consortium name="Ensembl"/>
        </authorList>
    </citation>
    <scope>IDENTIFICATION</scope>
</reference>
<evidence type="ECO:0000256" key="2">
    <source>
        <dbReference type="ARBA" id="ARBA00022527"/>
    </source>
</evidence>
<dbReference type="FunFam" id="1.10.8.10:FF:000005">
    <property type="entry name" value="Non-specific serine/threonine protein kinase"/>
    <property type="match status" value="1"/>
</dbReference>
<evidence type="ECO:0000259" key="10">
    <source>
        <dbReference type="PROSITE" id="PS50030"/>
    </source>
</evidence>
<comment type="catalytic activity">
    <reaction evidence="7">
        <text>L-threonyl-[protein] + ATP = O-phospho-L-threonyl-[protein] + ADP + H(+)</text>
        <dbReference type="Rhea" id="RHEA:46608"/>
        <dbReference type="Rhea" id="RHEA-COMP:11060"/>
        <dbReference type="Rhea" id="RHEA-COMP:11605"/>
        <dbReference type="ChEBI" id="CHEBI:15378"/>
        <dbReference type="ChEBI" id="CHEBI:30013"/>
        <dbReference type="ChEBI" id="CHEBI:30616"/>
        <dbReference type="ChEBI" id="CHEBI:61977"/>
        <dbReference type="ChEBI" id="CHEBI:456216"/>
        <dbReference type="EC" id="2.7.11.1"/>
    </reaction>
</comment>
<proteinExistence type="predicted"/>
<keyword evidence="5" id="KW-0418">Kinase</keyword>
<feature type="compositionally biased region" description="Polar residues" evidence="9">
    <location>
        <begin position="246"/>
        <end position="256"/>
    </location>
</feature>
<dbReference type="InterPro" id="IPR015940">
    <property type="entry name" value="UBA"/>
</dbReference>
<organism evidence="11 12">
    <name type="scientific">Anas zonorhyncha</name>
    <name type="common">Eastern spot-billed duck</name>
    <dbReference type="NCBI Taxonomy" id="75864"/>
    <lineage>
        <taxon>Eukaryota</taxon>
        <taxon>Metazoa</taxon>
        <taxon>Chordata</taxon>
        <taxon>Craniata</taxon>
        <taxon>Vertebrata</taxon>
        <taxon>Euteleostomi</taxon>
        <taxon>Archelosauria</taxon>
        <taxon>Archosauria</taxon>
        <taxon>Dinosauria</taxon>
        <taxon>Saurischia</taxon>
        <taxon>Theropoda</taxon>
        <taxon>Coelurosauria</taxon>
        <taxon>Aves</taxon>
        <taxon>Neognathae</taxon>
        <taxon>Galloanserae</taxon>
        <taxon>Anseriformes</taxon>
        <taxon>Anatidae</taxon>
        <taxon>Anatinae</taxon>
        <taxon>Anas</taxon>
    </lineage>
</organism>